<dbReference type="RefSeq" id="WP_106871248.1">
    <property type="nucleotide sequence ID" value="NZ_CP053841.1"/>
</dbReference>
<feature type="transmembrane region" description="Helical" evidence="1">
    <location>
        <begin position="15"/>
        <end position="37"/>
    </location>
</feature>
<evidence type="ECO:0008006" key="4">
    <source>
        <dbReference type="Google" id="ProtNLM"/>
    </source>
</evidence>
<dbReference type="Proteomes" id="UP000240535">
    <property type="component" value="Unassembled WGS sequence"/>
</dbReference>
<feature type="transmembrane region" description="Helical" evidence="1">
    <location>
        <begin position="89"/>
        <end position="113"/>
    </location>
</feature>
<evidence type="ECO:0000313" key="3">
    <source>
        <dbReference type="Proteomes" id="UP000240535"/>
    </source>
</evidence>
<feature type="transmembrane region" description="Helical" evidence="1">
    <location>
        <begin position="134"/>
        <end position="155"/>
    </location>
</feature>
<dbReference type="EMBL" id="PDHH01000004">
    <property type="protein sequence ID" value="PSM51888.1"/>
    <property type="molecule type" value="Genomic_DNA"/>
</dbReference>
<keyword evidence="3" id="KW-1185">Reference proteome</keyword>
<accession>A0A2P8R070</accession>
<organism evidence="2 3">
    <name type="scientific">Campylobacter blaseri</name>
    <dbReference type="NCBI Taxonomy" id="2042961"/>
    <lineage>
        <taxon>Bacteria</taxon>
        <taxon>Pseudomonadati</taxon>
        <taxon>Campylobacterota</taxon>
        <taxon>Epsilonproteobacteria</taxon>
        <taxon>Campylobacterales</taxon>
        <taxon>Campylobacteraceae</taxon>
        <taxon>Campylobacter</taxon>
    </lineage>
</organism>
<keyword evidence="1" id="KW-1133">Transmembrane helix</keyword>
<evidence type="ECO:0000313" key="2">
    <source>
        <dbReference type="EMBL" id="PSM51888.1"/>
    </source>
</evidence>
<protein>
    <recommendedName>
        <fullName evidence="4">3-isopropylmalate dehydratase</fullName>
    </recommendedName>
</protein>
<evidence type="ECO:0000256" key="1">
    <source>
        <dbReference type="SAM" id="Phobius"/>
    </source>
</evidence>
<sequence>MNYEIDGAFAKSEQILPFLNDVFIICFITVNIMFVFTTRLCFKTEQENYKALFKFYRLYKIYFIVLFLCVIFSDYILSQSGDFKFSDPMILATINTKFVIYLFVLCNFIYISSKINIARKFYQENNIEETKENLIIASHYFGVLNIALLFFIIYLKVVIGEFK</sequence>
<dbReference type="AlphaFoldDB" id="A0A2P8R070"/>
<reference evidence="3" key="1">
    <citation type="submission" date="2017-10" db="EMBL/GenBank/DDBJ databases">
        <title>Campylobacter species from seals.</title>
        <authorList>
            <person name="Gilbert M.J."/>
            <person name="Zomer A.L."/>
            <person name="Timmerman A.J."/>
            <person name="Duim B."/>
            <person name="Wagenaar J.A."/>
        </authorList>
    </citation>
    <scope>NUCLEOTIDE SEQUENCE [LARGE SCALE GENOMIC DNA]</scope>
    <source>
        <strain evidence="3">17S00004-5</strain>
    </source>
</reference>
<name>A0A2P8R070_9BACT</name>
<dbReference type="OrthoDB" id="5354611at2"/>
<comment type="caution">
    <text evidence="2">The sequence shown here is derived from an EMBL/GenBank/DDBJ whole genome shotgun (WGS) entry which is preliminary data.</text>
</comment>
<keyword evidence="1" id="KW-0472">Membrane</keyword>
<feature type="transmembrane region" description="Helical" evidence="1">
    <location>
        <begin position="58"/>
        <end position="77"/>
    </location>
</feature>
<gene>
    <name evidence="2" type="ORF">CQ405_04800</name>
</gene>
<keyword evidence="1" id="KW-0812">Transmembrane</keyword>
<proteinExistence type="predicted"/>